<dbReference type="EMBL" id="RBNL01002765">
    <property type="protein sequence ID" value="RML65227.1"/>
    <property type="molecule type" value="Genomic_DNA"/>
</dbReference>
<evidence type="ECO:0000313" key="4">
    <source>
        <dbReference type="Proteomes" id="UP000282378"/>
    </source>
</evidence>
<evidence type="ECO:0000313" key="3">
    <source>
        <dbReference type="EMBL" id="RML65227.1"/>
    </source>
</evidence>
<comment type="caution">
    <text evidence="3">The sequence shown here is derived from an EMBL/GenBank/DDBJ whole genome shotgun (WGS) entry which is preliminary data.</text>
</comment>
<gene>
    <name evidence="3" type="ORF">APX70_200096</name>
</gene>
<dbReference type="Proteomes" id="UP000282378">
    <property type="component" value="Unassembled WGS sequence"/>
</dbReference>
<protein>
    <recommendedName>
        <fullName evidence="5">ATPase</fullName>
    </recommendedName>
</protein>
<sequence>MRRFIALVDECYDRRIPLYVEAPVPMDQLYTQGYLSFAFRRTLSRLQEMQLERFTES</sequence>
<evidence type="ECO:0000256" key="2">
    <source>
        <dbReference type="ARBA" id="ARBA00022840"/>
    </source>
</evidence>
<dbReference type="GO" id="GO:0016887">
    <property type="term" value="F:ATP hydrolysis activity"/>
    <property type="evidence" value="ECO:0007669"/>
    <property type="project" value="InterPro"/>
</dbReference>
<accession>A0A3M2XNC3</accession>
<evidence type="ECO:0008006" key="5">
    <source>
        <dbReference type="Google" id="ProtNLM"/>
    </source>
</evidence>
<dbReference type="InterPro" id="IPR005654">
    <property type="entry name" value="ATPase_AFG1-like"/>
</dbReference>
<keyword evidence="2" id="KW-0067">ATP-binding</keyword>
<reference evidence="3 4" key="1">
    <citation type="submission" date="2018-08" db="EMBL/GenBank/DDBJ databases">
        <title>Recombination of ecologically and evolutionarily significant loci maintains genetic cohesion in the Pseudomonas syringae species complex.</title>
        <authorList>
            <person name="Dillon M."/>
            <person name="Thakur S."/>
            <person name="Almeida R.N.D."/>
            <person name="Weir B.S."/>
            <person name="Guttman D.S."/>
        </authorList>
    </citation>
    <scope>NUCLEOTIDE SEQUENCE [LARGE SCALE GENOMIC DNA]</scope>
    <source>
        <strain evidence="3 4">88_10</strain>
    </source>
</reference>
<dbReference type="GO" id="GO:0005524">
    <property type="term" value="F:ATP binding"/>
    <property type="evidence" value="ECO:0007669"/>
    <property type="project" value="UniProtKB-KW"/>
</dbReference>
<name>A0A3M2XNC3_PSEYM</name>
<dbReference type="Pfam" id="PF03969">
    <property type="entry name" value="AFG1_ATPase"/>
    <property type="match status" value="1"/>
</dbReference>
<keyword evidence="1" id="KW-0547">Nucleotide-binding</keyword>
<dbReference type="AlphaFoldDB" id="A0A3M2XNC3"/>
<organism evidence="3 4">
    <name type="scientific">Pseudomonas syringae pv. maculicola</name>
    <dbReference type="NCBI Taxonomy" id="59511"/>
    <lineage>
        <taxon>Bacteria</taxon>
        <taxon>Pseudomonadati</taxon>
        <taxon>Pseudomonadota</taxon>
        <taxon>Gammaproteobacteria</taxon>
        <taxon>Pseudomonadales</taxon>
        <taxon>Pseudomonadaceae</taxon>
        <taxon>Pseudomonas</taxon>
    </lineage>
</organism>
<evidence type="ECO:0000256" key="1">
    <source>
        <dbReference type="ARBA" id="ARBA00022741"/>
    </source>
</evidence>
<proteinExistence type="predicted"/>